<dbReference type="OrthoDB" id="7824289at2"/>
<evidence type="ECO:0000256" key="7">
    <source>
        <dbReference type="RuleBase" id="RU369079"/>
    </source>
</evidence>
<feature type="transmembrane region" description="Helical" evidence="7">
    <location>
        <begin position="400"/>
        <end position="424"/>
    </location>
</feature>
<feature type="transmembrane region" description="Helical" evidence="7">
    <location>
        <begin position="170"/>
        <end position="195"/>
    </location>
</feature>
<proteinExistence type="inferred from homology"/>
<comment type="caution">
    <text evidence="9">The sequence shown here is derived from an EMBL/GenBank/DDBJ whole genome shotgun (WGS) entry which is preliminary data.</text>
</comment>
<dbReference type="GO" id="GO:0022857">
    <property type="term" value="F:transmembrane transporter activity"/>
    <property type="evidence" value="ECO:0007669"/>
    <property type="project" value="UniProtKB-UniRule"/>
</dbReference>
<feature type="transmembrane region" description="Helical" evidence="7">
    <location>
        <begin position="268"/>
        <end position="293"/>
    </location>
</feature>
<dbReference type="PIRSF" id="PIRSF006066">
    <property type="entry name" value="HI0050"/>
    <property type="match status" value="1"/>
</dbReference>
<comment type="similarity">
    <text evidence="7">Belongs to the TRAP transporter large permease family.</text>
</comment>
<keyword evidence="4 7" id="KW-0812">Transmembrane</keyword>
<dbReference type="AlphaFoldDB" id="A0A327KR95"/>
<evidence type="ECO:0000313" key="10">
    <source>
        <dbReference type="Proteomes" id="UP000249130"/>
    </source>
</evidence>
<reference evidence="9 10" key="1">
    <citation type="submission" date="2017-07" db="EMBL/GenBank/DDBJ databases">
        <title>Draft Genome Sequences of Select Purple Nonsulfur Bacteria.</title>
        <authorList>
            <person name="Lasarre B."/>
            <person name="Mckinlay J.B."/>
        </authorList>
    </citation>
    <scope>NUCLEOTIDE SEQUENCE [LARGE SCALE GENOMIC DNA]</scope>
    <source>
        <strain evidence="9 10">DSM 5909</strain>
    </source>
</reference>
<feature type="transmembrane region" description="Helical" evidence="7">
    <location>
        <begin position="313"/>
        <end position="343"/>
    </location>
</feature>
<dbReference type="PANTHER" id="PTHR33362:SF5">
    <property type="entry name" value="C4-DICARBOXYLATE TRAP TRANSPORTER LARGE PERMEASE PROTEIN DCTM"/>
    <property type="match status" value="1"/>
</dbReference>
<evidence type="ECO:0000259" key="8">
    <source>
        <dbReference type="Pfam" id="PF06808"/>
    </source>
</evidence>
<comment type="subunit">
    <text evidence="7">The complex comprises the extracytoplasmic solute receptor protein and the two transmembrane proteins.</text>
</comment>
<keyword evidence="3 7" id="KW-0997">Cell inner membrane</keyword>
<evidence type="ECO:0000313" key="9">
    <source>
        <dbReference type="EMBL" id="RAI41460.1"/>
    </source>
</evidence>
<dbReference type="RefSeq" id="WP_111421074.1">
    <property type="nucleotide sequence ID" value="NZ_NPEX01000188.1"/>
</dbReference>
<feature type="transmembrane region" description="Helical" evidence="7">
    <location>
        <begin position="355"/>
        <end position="380"/>
    </location>
</feature>
<comment type="function">
    <text evidence="7">Part of the tripartite ATP-independent periplasmic (TRAP) transport system.</text>
</comment>
<feature type="transmembrane region" description="Helical" evidence="7">
    <location>
        <begin position="216"/>
        <end position="234"/>
    </location>
</feature>
<dbReference type="InterPro" id="IPR010656">
    <property type="entry name" value="DctM"/>
</dbReference>
<comment type="subcellular location">
    <subcellularLocation>
        <location evidence="1 7">Cell inner membrane</location>
        <topology evidence="1 7">Multi-pass membrane protein</topology>
    </subcellularLocation>
</comment>
<evidence type="ECO:0000256" key="6">
    <source>
        <dbReference type="ARBA" id="ARBA00023136"/>
    </source>
</evidence>
<protein>
    <recommendedName>
        <fullName evidence="7">TRAP transporter large permease protein</fullName>
    </recommendedName>
</protein>
<dbReference type="GO" id="GO:0005886">
    <property type="term" value="C:plasma membrane"/>
    <property type="evidence" value="ECO:0007669"/>
    <property type="project" value="UniProtKB-SubCell"/>
</dbReference>
<evidence type="ECO:0000256" key="1">
    <source>
        <dbReference type="ARBA" id="ARBA00004429"/>
    </source>
</evidence>
<dbReference type="PANTHER" id="PTHR33362">
    <property type="entry name" value="SIALIC ACID TRAP TRANSPORTER PERMEASE PROTEIN SIAT-RELATED"/>
    <property type="match status" value="1"/>
</dbReference>
<evidence type="ECO:0000256" key="2">
    <source>
        <dbReference type="ARBA" id="ARBA00022475"/>
    </source>
</evidence>
<organism evidence="9 10">
    <name type="scientific">Rhodoplanes roseus</name>
    <dbReference type="NCBI Taxonomy" id="29409"/>
    <lineage>
        <taxon>Bacteria</taxon>
        <taxon>Pseudomonadati</taxon>
        <taxon>Pseudomonadota</taxon>
        <taxon>Alphaproteobacteria</taxon>
        <taxon>Hyphomicrobiales</taxon>
        <taxon>Nitrobacteraceae</taxon>
        <taxon>Rhodoplanes</taxon>
    </lineage>
</organism>
<keyword evidence="10" id="KW-1185">Reference proteome</keyword>
<keyword evidence="5 7" id="KW-1133">Transmembrane helix</keyword>
<evidence type="ECO:0000256" key="4">
    <source>
        <dbReference type="ARBA" id="ARBA00022692"/>
    </source>
</evidence>
<dbReference type="InterPro" id="IPR004681">
    <property type="entry name" value="TRAP_DctM"/>
</dbReference>
<keyword evidence="6 7" id="KW-0472">Membrane</keyword>
<feature type="domain" description="TRAP C4-dicarboxylate transport system permease DctM subunit" evidence="8">
    <location>
        <begin position="11"/>
        <end position="415"/>
    </location>
</feature>
<dbReference type="Proteomes" id="UP000249130">
    <property type="component" value="Unassembled WGS sequence"/>
</dbReference>
<keyword evidence="2" id="KW-1003">Cell membrane</keyword>
<feature type="transmembrane region" description="Helical" evidence="7">
    <location>
        <begin position="12"/>
        <end position="36"/>
    </location>
</feature>
<feature type="transmembrane region" description="Helical" evidence="7">
    <location>
        <begin position="104"/>
        <end position="123"/>
    </location>
</feature>
<evidence type="ECO:0000256" key="5">
    <source>
        <dbReference type="ARBA" id="ARBA00022989"/>
    </source>
</evidence>
<dbReference type="Pfam" id="PF06808">
    <property type="entry name" value="DctM"/>
    <property type="match status" value="1"/>
</dbReference>
<feature type="transmembrane region" description="Helical" evidence="7">
    <location>
        <begin position="135"/>
        <end position="158"/>
    </location>
</feature>
<dbReference type="NCBIfam" id="TIGR00786">
    <property type="entry name" value="dctM"/>
    <property type="match status" value="1"/>
</dbReference>
<dbReference type="EMBL" id="NPEX01000188">
    <property type="protein sequence ID" value="RAI41460.1"/>
    <property type="molecule type" value="Genomic_DNA"/>
</dbReference>
<feature type="transmembrane region" description="Helical" evidence="7">
    <location>
        <begin position="42"/>
        <end position="66"/>
    </location>
</feature>
<evidence type="ECO:0000256" key="3">
    <source>
        <dbReference type="ARBA" id="ARBA00022519"/>
    </source>
</evidence>
<accession>A0A327KR95</accession>
<sequence length="425" mass="44575">MSAVVMVAVPLGLLLLGVPIFVVLLLAALVGILQMGDVPLRALHTAVVGSLDSFPLLAVPLFIFAGDIMARGGIARRLVELVLSVVGGIRGSLAVATIASASVFGAMSGSSVACVAAIGKLTLKPLEKNGYGRTFSVSLITATGVIDVIIPPSIPMIIYGIVAQQSVTKLFAAGIVPGLIVATALSAYMLLYARVKRIPVTDTLRWPNVRAKAKDSVWAVLAPVVILGGIYGGVFTPTEAAGIACLYAIVISVYVYKELTWLDLGMMTLDSAALIAQIMVIVAAAGAYSWLITTSGFPTRLVGFVDGLMLDPWLLLLVINLMLLCVGSVLEPPAAILVLAPLLTPVVEKAGIDPIHFGLIVTVNLAVGMFMPPFGLNLFASHALFGTPLPQLYRGVVPFLLIYLAVLMLLTYVPAVTLVPLSWLQ</sequence>
<keyword evidence="7" id="KW-0813">Transport</keyword>
<feature type="transmembrane region" description="Helical" evidence="7">
    <location>
        <begin position="240"/>
        <end position="256"/>
    </location>
</feature>
<name>A0A327KR95_9BRAD</name>
<gene>
    <name evidence="9" type="ORF">CH341_21620</name>
</gene>
<feature type="transmembrane region" description="Helical" evidence="7">
    <location>
        <begin position="78"/>
        <end position="98"/>
    </location>
</feature>